<accession>A0A0K1EIH4</accession>
<keyword evidence="3" id="KW-1185">Reference proteome</keyword>
<dbReference type="PROSITE" id="PS51257">
    <property type="entry name" value="PROKAR_LIPOPROTEIN"/>
    <property type="match status" value="1"/>
</dbReference>
<dbReference type="GO" id="GO:0016746">
    <property type="term" value="F:acyltransferase activity"/>
    <property type="evidence" value="ECO:0007669"/>
    <property type="project" value="UniProtKB-KW"/>
</dbReference>
<evidence type="ECO:0000313" key="3">
    <source>
        <dbReference type="Proteomes" id="UP000067626"/>
    </source>
</evidence>
<protein>
    <submittedName>
        <fullName evidence="2">Acyltransferase</fullName>
    </submittedName>
</protein>
<evidence type="ECO:0000313" key="2">
    <source>
        <dbReference type="EMBL" id="AKT40654.1"/>
    </source>
</evidence>
<dbReference type="KEGG" id="ccro:CMC5_048100"/>
<dbReference type="EMBL" id="CP012159">
    <property type="protein sequence ID" value="AKT40654.1"/>
    <property type="molecule type" value="Genomic_DNA"/>
</dbReference>
<evidence type="ECO:0000256" key="1">
    <source>
        <dbReference type="SAM" id="MobiDB-lite"/>
    </source>
</evidence>
<dbReference type="AlphaFoldDB" id="A0A0K1EIH4"/>
<proteinExistence type="predicted"/>
<reference evidence="2 3" key="1">
    <citation type="submission" date="2015-07" db="EMBL/GenBank/DDBJ databases">
        <title>Genome analysis of myxobacterium Chondromyces crocatus Cm c5 reveals a high potential for natural compound synthesis and the genetic basis for the loss of fruiting body formation.</title>
        <authorList>
            <person name="Zaburannyi N."/>
            <person name="Bunk B."/>
            <person name="Maier J."/>
            <person name="Overmann J."/>
            <person name="Mueller R."/>
        </authorList>
    </citation>
    <scope>NUCLEOTIDE SEQUENCE [LARGE SCALE GENOMIC DNA]</scope>
    <source>
        <strain evidence="2 3">Cm c5</strain>
    </source>
</reference>
<gene>
    <name evidence="2" type="ORF">CMC5_048100</name>
</gene>
<sequence length="141" mass="14360">MNSTRRLMVPFALTGCFAVALVVGCKKDEDELPVPVATTTTTTTTTTTMELAVEEDAGVDAGEDAGADAGKTIVGTGDPTGVRRCCQALRQNAASAPPEQKGAYLSAAAACDGLVNSPQGRQALGTLRSFLLGAQLPASCQ</sequence>
<feature type="compositionally biased region" description="Acidic residues" evidence="1">
    <location>
        <begin position="55"/>
        <end position="66"/>
    </location>
</feature>
<keyword evidence="2" id="KW-0012">Acyltransferase</keyword>
<organism evidence="2 3">
    <name type="scientific">Chondromyces crocatus</name>
    <dbReference type="NCBI Taxonomy" id="52"/>
    <lineage>
        <taxon>Bacteria</taxon>
        <taxon>Pseudomonadati</taxon>
        <taxon>Myxococcota</taxon>
        <taxon>Polyangia</taxon>
        <taxon>Polyangiales</taxon>
        <taxon>Polyangiaceae</taxon>
        <taxon>Chondromyces</taxon>
    </lineage>
</organism>
<name>A0A0K1EIH4_CHOCO</name>
<dbReference type="Proteomes" id="UP000067626">
    <property type="component" value="Chromosome"/>
</dbReference>
<feature type="region of interest" description="Disordered" evidence="1">
    <location>
        <begin position="55"/>
        <end position="75"/>
    </location>
</feature>
<keyword evidence="2" id="KW-0808">Transferase</keyword>